<gene>
    <name evidence="3" type="ORF">DSO09_00890</name>
    <name evidence="2" type="ORF">EF809_01475</name>
</gene>
<dbReference type="Pfam" id="PF01895">
    <property type="entry name" value="PhoU"/>
    <property type="match status" value="2"/>
</dbReference>
<reference evidence="2 4" key="2">
    <citation type="journal article" date="2019" name="Nat. Microbiol.">
        <title>Wide diversity of methane and short-chain alkane metabolisms in uncultured archaea.</title>
        <authorList>
            <person name="Borrel G."/>
            <person name="Adam P.S."/>
            <person name="McKay L.J."/>
            <person name="Chen L.X."/>
            <person name="Sierra-Garcia I.N."/>
            <person name="Sieber C.M."/>
            <person name="Letourneur Q."/>
            <person name="Ghozlane A."/>
            <person name="Andersen G.L."/>
            <person name="Li W.J."/>
            <person name="Hallam S.J."/>
            <person name="Muyzer G."/>
            <person name="de Oliveira V.M."/>
            <person name="Inskeep W.P."/>
            <person name="Banfield J.F."/>
            <person name="Gribaldo S."/>
        </authorList>
    </citation>
    <scope>NUCLEOTIDE SEQUENCE [LARGE SCALE GENOMIC DNA]</scope>
    <source>
        <strain evidence="2">Verst-YHS</strain>
    </source>
</reference>
<reference evidence="3 5" key="1">
    <citation type="journal article" date="2019" name="Nat. Microbiol.">
        <title>Expanding anaerobic alkane metabolism in the domain of Archaea.</title>
        <authorList>
            <person name="Wang Y."/>
            <person name="Wegener G."/>
            <person name="Hou J."/>
            <person name="Wang F."/>
            <person name="Xiao X."/>
        </authorList>
    </citation>
    <scope>NUCLEOTIDE SEQUENCE [LARGE SCALE GENOMIC DNA]</scope>
    <source>
        <strain evidence="3">WYZ-LMO11</strain>
    </source>
</reference>
<name>A0A523BH96_9CREN</name>
<dbReference type="Proteomes" id="UP000317265">
    <property type="component" value="Unassembled WGS sequence"/>
</dbReference>
<dbReference type="SUPFAM" id="SSF109755">
    <property type="entry name" value="PhoU-like"/>
    <property type="match status" value="1"/>
</dbReference>
<dbReference type="InterPro" id="IPR028366">
    <property type="entry name" value="PhoU"/>
</dbReference>
<evidence type="ECO:0000313" key="5">
    <source>
        <dbReference type="Proteomes" id="UP000317265"/>
    </source>
</evidence>
<dbReference type="Gene3D" id="1.20.58.220">
    <property type="entry name" value="Phosphate transport system protein phou homolog 2, domain 2"/>
    <property type="match status" value="1"/>
</dbReference>
<dbReference type="InterPro" id="IPR038078">
    <property type="entry name" value="PhoU-like_sf"/>
</dbReference>
<comment type="caution">
    <text evidence="3">The sequence shown here is derived from an EMBL/GenBank/DDBJ whole genome shotgun (WGS) entry which is preliminary data.</text>
</comment>
<dbReference type="InterPro" id="IPR026022">
    <property type="entry name" value="PhoU_dom"/>
</dbReference>
<dbReference type="EMBL" id="QNVI01000011">
    <property type="protein sequence ID" value="TDA40298.1"/>
    <property type="molecule type" value="Genomic_DNA"/>
</dbReference>
<dbReference type="AlphaFoldDB" id="A0A523BH96"/>
<dbReference type="PANTHER" id="PTHR42930:SF3">
    <property type="entry name" value="PHOSPHATE-SPECIFIC TRANSPORT SYSTEM ACCESSORY PROTEIN PHOU"/>
    <property type="match status" value="1"/>
</dbReference>
<proteinExistence type="predicted"/>
<sequence>MERIIDSKLKDLETTINKMCILANRVISIAIYESLNYGDSYNEIKETSDLLMMLADQVEDNAVEIILKFQPVASDLRTVKTFMRISYDLARLGRYALDIAYVNKHFDGIKNCKEWIRNYIENMSTKVLKMIELTINSIKNKTLKDIKEISELEKNIDKLYLEFLEKITENNDNKTIVSSVLIVRYLERIADHMVYAFEALIYMITGRRELIE</sequence>
<evidence type="ECO:0000313" key="2">
    <source>
        <dbReference type="EMBL" id="RZN57091.1"/>
    </source>
</evidence>
<evidence type="ECO:0000313" key="4">
    <source>
        <dbReference type="Proteomes" id="UP000316080"/>
    </source>
</evidence>
<dbReference type="Proteomes" id="UP000316080">
    <property type="component" value="Unassembled WGS sequence"/>
</dbReference>
<dbReference type="EMBL" id="RXIH01000012">
    <property type="protein sequence ID" value="RZN57091.1"/>
    <property type="molecule type" value="Genomic_DNA"/>
</dbReference>
<feature type="domain" description="PhoU" evidence="1">
    <location>
        <begin position="120"/>
        <end position="195"/>
    </location>
</feature>
<organism evidence="3 5">
    <name type="scientific">Thermoproteota archaeon</name>
    <dbReference type="NCBI Taxonomy" id="2056631"/>
    <lineage>
        <taxon>Archaea</taxon>
        <taxon>Thermoproteota</taxon>
    </lineage>
</organism>
<evidence type="ECO:0000259" key="1">
    <source>
        <dbReference type="Pfam" id="PF01895"/>
    </source>
</evidence>
<evidence type="ECO:0000313" key="3">
    <source>
        <dbReference type="EMBL" id="TDA40298.1"/>
    </source>
</evidence>
<protein>
    <recommendedName>
        <fullName evidence="1">PhoU domain-containing protein</fullName>
    </recommendedName>
</protein>
<accession>A0A523BH96</accession>
<dbReference type="GO" id="GO:0045936">
    <property type="term" value="P:negative regulation of phosphate metabolic process"/>
    <property type="evidence" value="ECO:0007669"/>
    <property type="project" value="InterPro"/>
</dbReference>
<dbReference type="PANTHER" id="PTHR42930">
    <property type="entry name" value="PHOSPHATE-SPECIFIC TRANSPORT SYSTEM ACCESSORY PROTEIN PHOU"/>
    <property type="match status" value="1"/>
</dbReference>
<feature type="domain" description="PhoU" evidence="1">
    <location>
        <begin position="33"/>
        <end position="100"/>
    </location>
</feature>
<dbReference type="GO" id="GO:0030643">
    <property type="term" value="P:intracellular phosphate ion homeostasis"/>
    <property type="evidence" value="ECO:0007669"/>
    <property type="project" value="InterPro"/>
</dbReference>